<dbReference type="InterPro" id="IPR000160">
    <property type="entry name" value="GGDEF_dom"/>
</dbReference>
<dbReference type="PANTHER" id="PTHR33121:SF70">
    <property type="entry name" value="SIGNALING PROTEIN YKOW"/>
    <property type="match status" value="1"/>
</dbReference>
<feature type="transmembrane region" description="Helical" evidence="1">
    <location>
        <begin position="154"/>
        <end position="173"/>
    </location>
</feature>
<evidence type="ECO:0000313" key="5">
    <source>
        <dbReference type="Proteomes" id="UP000002714"/>
    </source>
</evidence>
<sequence length="640" mass="74473">MVKKRELAIFFLLFVLGLFLAYTYNDITKAKETIFETIEKHEIEQISLVLQNIQKDIHTNYQIKDKDDLISVFKEQNNRERYEQILSIMLSSDVKYSYILYKDDTNKFRFLLDASKTDKANFNQKFDIDSKEYEIIYDLKEPQIIKQKNVENLYVTYLYPIISNGVVVGFFNIDFTTDIKMIILESIKPLEAFFTILTIFIFIFMGVTLIQIFHYFMTKKKIFTDPLTGTFNRNYLDEIEHVLNLEKYSVAMLDLDKFKIINDTYGHKTGDYVLSHVSTLFKNSIRESDILVRYGGEEFLLLINKRDKTEPKTNICERIRSNVAKENFSYDGHDIKVTVSIGVHKHPALEKNLQEAIKIADKMLYEAKSSGRNKIVIYDEKLNSLSLSSSSSKHLSFVKEALEEDRVTCYYQPIYNHHTGEIFKYEALVRIIAKDGKVIPPMSFMPHIKLTNMHYKLTQRVLSTVFEKFKDNKSLVSININFSDLINPDIEESIVKALKSNHHLASRVTFEILESDEIENIELFKQKIHLLHSLKAKVSIDDFGSGYSNFKSVIDIEANFLKIDGSLIKNIDVNGKDFKVVKSIVHFAAQSNMQTIAEFVHSKEVYEKLLLLDIDYMQGYYISKPEAHLILKDELFKTVS</sequence>
<feature type="transmembrane region" description="Helical" evidence="1">
    <location>
        <begin position="193"/>
        <end position="217"/>
    </location>
</feature>
<dbReference type="RefSeq" id="WP_011373259.1">
    <property type="nucleotide sequence ID" value="NC_007575.1"/>
</dbReference>
<dbReference type="InterPro" id="IPR043128">
    <property type="entry name" value="Rev_trsase/Diguanyl_cyclase"/>
</dbReference>
<evidence type="ECO:0000259" key="3">
    <source>
        <dbReference type="PROSITE" id="PS50887"/>
    </source>
</evidence>
<dbReference type="SMART" id="SM00267">
    <property type="entry name" value="GGDEF"/>
    <property type="match status" value="1"/>
</dbReference>
<dbReference type="eggNOG" id="COG5001">
    <property type="taxonomic scope" value="Bacteria"/>
</dbReference>
<dbReference type="PROSITE" id="PS50887">
    <property type="entry name" value="GGDEF"/>
    <property type="match status" value="1"/>
</dbReference>
<dbReference type="InterPro" id="IPR029787">
    <property type="entry name" value="Nucleotide_cyclase"/>
</dbReference>
<proteinExistence type="predicted"/>
<dbReference type="InterPro" id="IPR035919">
    <property type="entry name" value="EAL_sf"/>
</dbReference>
<dbReference type="KEGG" id="tdn:Suden_1641"/>
<evidence type="ECO:0000313" key="4">
    <source>
        <dbReference type="EMBL" id="ABB44918.1"/>
    </source>
</evidence>
<keyword evidence="1" id="KW-0812">Transmembrane</keyword>
<dbReference type="Gene3D" id="3.20.20.450">
    <property type="entry name" value="EAL domain"/>
    <property type="match status" value="1"/>
</dbReference>
<dbReference type="NCBIfam" id="TIGR00254">
    <property type="entry name" value="GGDEF"/>
    <property type="match status" value="1"/>
</dbReference>
<evidence type="ECO:0000256" key="1">
    <source>
        <dbReference type="SAM" id="Phobius"/>
    </source>
</evidence>
<dbReference type="Proteomes" id="UP000002714">
    <property type="component" value="Chromosome"/>
</dbReference>
<dbReference type="AlphaFoldDB" id="Q30Q13"/>
<dbReference type="CDD" id="cd01949">
    <property type="entry name" value="GGDEF"/>
    <property type="match status" value="1"/>
</dbReference>
<dbReference type="STRING" id="326298.Suden_1641"/>
<dbReference type="InterPro" id="IPR050706">
    <property type="entry name" value="Cyclic-di-GMP_PDE-like"/>
</dbReference>
<dbReference type="PROSITE" id="PS50883">
    <property type="entry name" value="EAL"/>
    <property type="match status" value="1"/>
</dbReference>
<dbReference type="FunFam" id="3.30.70.270:FF:000001">
    <property type="entry name" value="Diguanylate cyclase domain protein"/>
    <property type="match status" value="1"/>
</dbReference>
<dbReference type="GO" id="GO:0071111">
    <property type="term" value="F:cyclic-guanylate-specific phosphodiesterase activity"/>
    <property type="evidence" value="ECO:0007669"/>
    <property type="project" value="InterPro"/>
</dbReference>
<organism evidence="4 5">
    <name type="scientific">Sulfurimonas denitrificans (strain ATCC 33889 / DSM 1251)</name>
    <name type="common">Thiomicrospira denitrificans (strain ATCC 33889 / DSM 1251)</name>
    <dbReference type="NCBI Taxonomy" id="326298"/>
    <lineage>
        <taxon>Bacteria</taxon>
        <taxon>Pseudomonadati</taxon>
        <taxon>Campylobacterota</taxon>
        <taxon>Epsilonproteobacteria</taxon>
        <taxon>Campylobacterales</taxon>
        <taxon>Sulfurimonadaceae</taxon>
        <taxon>Sulfurimonas</taxon>
    </lineage>
</organism>
<keyword evidence="5" id="KW-1185">Reference proteome</keyword>
<keyword evidence="1" id="KW-1133">Transmembrane helix</keyword>
<feature type="domain" description="EAL" evidence="2">
    <location>
        <begin position="391"/>
        <end position="639"/>
    </location>
</feature>
<dbReference type="SUPFAM" id="SSF141868">
    <property type="entry name" value="EAL domain-like"/>
    <property type="match status" value="1"/>
</dbReference>
<dbReference type="EMBL" id="CP000153">
    <property type="protein sequence ID" value="ABB44918.1"/>
    <property type="molecule type" value="Genomic_DNA"/>
</dbReference>
<dbReference type="InterPro" id="IPR001633">
    <property type="entry name" value="EAL_dom"/>
</dbReference>
<dbReference type="OrthoDB" id="9790732at2"/>
<keyword evidence="1" id="KW-0472">Membrane</keyword>
<dbReference type="SMART" id="SM00052">
    <property type="entry name" value="EAL"/>
    <property type="match status" value="1"/>
</dbReference>
<reference evidence="4 5" key="1">
    <citation type="journal article" date="2008" name="Appl. Environ. Microbiol.">
        <title>Genome of the epsilonproteobacterial chemolithoautotroph Sulfurimonas denitrificans.</title>
        <authorList>
            <person name="Sievert S.M."/>
            <person name="Scott K.M."/>
            <person name="Klotz M.G."/>
            <person name="Chain P.S.G."/>
            <person name="Hauser L.J."/>
            <person name="Hemp J."/>
            <person name="Huegler M."/>
            <person name="Land M."/>
            <person name="Lapidus A."/>
            <person name="Larimer F.W."/>
            <person name="Lucas S."/>
            <person name="Malfatti S.A."/>
            <person name="Meyer F."/>
            <person name="Paulsen I.T."/>
            <person name="Ren Q."/>
            <person name="Simon J."/>
            <person name="Bailey K."/>
            <person name="Diaz E."/>
            <person name="Fitzpatrick K.A."/>
            <person name="Glover B."/>
            <person name="Gwatney N."/>
            <person name="Korajkic A."/>
            <person name="Long A."/>
            <person name="Mobberley J.M."/>
            <person name="Pantry S.N."/>
            <person name="Pazder G."/>
            <person name="Peterson S."/>
            <person name="Quintanilla J.D."/>
            <person name="Sprinkle R."/>
            <person name="Stephens J."/>
            <person name="Thomas P."/>
            <person name="Vaughn R."/>
            <person name="Weber M.J."/>
            <person name="Wooten L.L."/>
        </authorList>
    </citation>
    <scope>NUCLEOTIDE SEQUENCE [LARGE SCALE GENOMIC DNA]</scope>
    <source>
        <strain evidence="5">ATCC 33889 / DSM 1251</strain>
    </source>
</reference>
<dbReference type="Pfam" id="PF00563">
    <property type="entry name" value="EAL"/>
    <property type="match status" value="1"/>
</dbReference>
<evidence type="ECO:0000259" key="2">
    <source>
        <dbReference type="PROSITE" id="PS50883"/>
    </source>
</evidence>
<dbReference type="Gene3D" id="3.30.70.270">
    <property type="match status" value="1"/>
</dbReference>
<protein>
    <submittedName>
        <fullName evidence="4">Diguanylate cyclase/phosphodiesterase</fullName>
    </submittedName>
</protein>
<dbReference type="HOGENOM" id="CLU_000445_70_50_7"/>
<name>Q30Q13_SULDN</name>
<feature type="domain" description="GGDEF" evidence="3">
    <location>
        <begin position="246"/>
        <end position="380"/>
    </location>
</feature>
<dbReference type="CDD" id="cd01948">
    <property type="entry name" value="EAL"/>
    <property type="match status" value="1"/>
</dbReference>
<dbReference type="Pfam" id="PF00990">
    <property type="entry name" value="GGDEF"/>
    <property type="match status" value="1"/>
</dbReference>
<dbReference type="SUPFAM" id="SSF55073">
    <property type="entry name" value="Nucleotide cyclase"/>
    <property type="match status" value="1"/>
</dbReference>
<gene>
    <name evidence="4" type="ordered locus">Suden_1641</name>
</gene>
<accession>Q30Q13</accession>
<dbReference type="PANTHER" id="PTHR33121">
    <property type="entry name" value="CYCLIC DI-GMP PHOSPHODIESTERASE PDEF"/>
    <property type="match status" value="1"/>
</dbReference>